<sequence length="142" mass="16275">MLPGKKTWYWISPMKEKTEIRKFGTAALLFFSVASLVCSHTGKIIASNVFLGLAALGLLLIVFPLQLRPLHCLWTRLGQTAGKVINVLVLGLFYYLFLTPFAVFRRLLFSTPLALNIEKDAKSYWVAREEFAQSKERFLKRY</sequence>
<evidence type="ECO:0000313" key="2">
    <source>
        <dbReference type="EMBL" id="OGK02368.1"/>
    </source>
</evidence>
<evidence type="ECO:0000313" key="3">
    <source>
        <dbReference type="Proteomes" id="UP000179243"/>
    </source>
</evidence>
<dbReference type="AlphaFoldDB" id="A0A1F7F725"/>
<accession>A0A1F7F725</accession>
<keyword evidence="1" id="KW-0812">Transmembrane</keyword>
<evidence type="ECO:0000256" key="1">
    <source>
        <dbReference type="SAM" id="Phobius"/>
    </source>
</evidence>
<dbReference type="EMBL" id="MFYX01000109">
    <property type="protein sequence ID" value="OGK02368.1"/>
    <property type="molecule type" value="Genomic_DNA"/>
</dbReference>
<name>A0A1F7F725_UNCRA</name>
<gene>
    <name evidence="2" type="ORF">A2519_15980</name>
</gene>
<feature type="transmembrane region" description="Helical" evidence="1">
    <location>
        <begin position="87"/>
        <end position="108"/>
    </location>
</feature>
<organism evidence="2 3">
    <name type="scientific">Candidatus Raymondbacteria bacterium RIFOXYD12_FULL_49_13</name>
    <dbReference type="NCBI Taxonomy" id="1817890"/>
    <lineage>
        <taxon>Bacteria</taxon>
        <taxon>Raymondiibacteriota</taxon>
    </lineage>
</organism>
<evidence type="ECO:0008006" key="4">
    <source>
        <dbReference type="Google" id="ProtNLM"/>
    </source>
</evidence>
<keyword evidence="1" id="KW-1133">Transmembrane helix</keyword>
<comment type="caution">
    <text evidence="2">The sequence shown here is derived from an EMBL/GenBank/DDBJ whole genome shotgun (WGS) entry which is preliminary data.</text>
</comment>
<reference evidence="2 3" key="1">
    <citation type="journal article" date="2016" name="Nat. Commun.">
        <title>Thousands of microbial genomes shed light on interconnected biogeochemical processes in an aquifer system.</title>
        <authorList>
            <person name="Anantharaman K."/>
            <person name="Brown C.T."/>
            <person name="Hug L.A."/>
            <person name="Sharon I."/>
            <person name="Castelle C.J."/>
            <person name="Probst A.J."/>
            <person name="Thomas B.C."/>
            <person name="Singh A."/>
            <person name="Wilkins M.J."/>
            <person name="Karaoz U."/>
            <person name="Brodie E.L."/>
            <person name="Williams K.H."/>
            <person name="Hubbard S.S."/>
            <person name="Banfield J.F."/>
        </authorList>
    </citation>
    <scope>NUCLEOTIDE SEQUENCE [LARGE SCALE GENOMIC DNA]</scope>
</reference>
<proteinExistence type="predicted"/>
<dbReference type="Proteomes" id="UP000179243">
    <property type="component" value="Unassembled WGS sequence"/>
</dbReference>
<keyword evidence="1" id="KW-0472">Membrane</keyword>
<feature type="transmembrane region" description="Helical" evidence="1">
    <location>
        <begin position="49"/>
        <end position="67"/>
    </location>
</feature>
<protein>
    <recommendedName>
        <fullName evidence="4">SxtJ</fullName>
    </recommendedName>
</protein>